<dbReference type="PROSITE" id="PS01176">
    <property type="entry name" value="IF2"/>
    <property type="match status" value="1"/>
</dbReference>
<name>A0A412N5Z7_9BACE</name>
<feature type="compositionally biased region" description="Basic residues" evidence="9">
    <location>
        <begin position="336"/>
        <end position="346"/>
    </location>
</feature>
<feature type="region of interest" description="Disordered" evidence="9">
    <location>
        <begin position="182"/>
        <end position="209"/>
    </location>
</feature>
<reference evidence="11 12" key="1">
    <citation type="submission" date="2018-08" db="EMBL/GenBank/DDBJ databases">
        <title>A genome reference for cultivated species of the human gut microbiota.</title>
        <authorList>
            <person name="Zou Y."/>
            <person name="Xue W."/>
            <person name="Luo G."/>
        </authorList>
    </citation>
    <scope>NUCLEOTIDE SEQUENCE [LARGE SCALE GENOMIC DNA]</scope>
    <source>
        <strain evidence="11 12">AF19-1AC</strain>
    </source>
</reference>
<feature type="region of interest" description="Disordered" evidence="9">
    <location>
        <begin position="67"/>
        <end position="90"/>
    </location>
</feature>
<dbReference type="GO" id="GO:0005737">
    <property type="term" value="C:cytoplasm"/>
    <property type="evidence" value="ECO:0007669"/>
    <property type="project" value="UniProtKB-SubCell"/>
</dbReference>
<feature type="binding site" evidence="7">
    <location>
        <begin position="491"/>
        <end position="498"/>
    </location>
    <ligand>
        <name>GTP</name>
        <dbReference type="ChEBI" id="CHEBI:37565"/>
    </ligand>
</feature>
<keyword evidence="3 7" id="KW-0396">Initiation factor</keyword>
<accession>A0A412N5Z7</accession>
<dbReference type="InterPro" id="IPR023115">
    <property type="entry name" value="TIF_IF2_dom3"/>
</dbReference>
<dbReference type="InterPro" id="IPR027417">
    <property type="entry name" value="P-loop_NTPase"/>
</dbReference>
<evidence type="ECO:0000256" key="1">
    <source>
        <dbReference type="ARBA" id="ARBA00007733"/>
    </source>
</evidence>
<dbReference type="Gene3D" id="2.40.30.10">
    <property type="entry name" value="Translation factors"/>
    <property type="match status" value="2"/>
</dbReference>
<feature type="region of interest" description="Disordered" evidence="9">
    <location>
        <begin position="124"/>
        <end position="168"/>
    </location>
</feature>
<keyword evidence="5 7" id="KW-0648">Protein biosynthesis</keyword>
<keyword evidence="4 7" id="KW-0547">Nucleotide-binding</keyword>
<evidence type="ECO:0000256" key="9">
    <source>
        <dbReference type="SAM" id="MobiDB-lite"/>
    </source>
</evidence>
<keyword evidence="7" id="KW-0963">Cytoplasm</keyword>
<dbReference type="SUPFAM" id="SSF52540">
    <property type="entry name" value="P-loop containing nucleoside triphosphate hydrolases"/>
    <property type="match status" value="1"/>
</dbReference>
<dbReference type="InterPro" id="IPR036925">
    <property type="entry name" value="TIF_IF2_dom3_sf"/>
</dbReference>
<evidence type="ECO:0000259" key="10">
    <source>
        <dbReference type="PROSITE" id="PS51722"/>
    </source>
</evidence>
<dbReference type="HAMAP" id="MF_00100_B">
    <property type="entry name" value="IF_2_B"/>
    <property type="match status" value="1"/>
</dbReference>
<dbReference type="Pfam" id="PF11987">
    <property type="entry name" value="IF-2"/>
    <property type="match status" value="1"/>
</dbReference>
<dbReference type="FunFam" id="2.40.30.10:FF:000008">
    <property type="entry name" value="Translation initiation factor IF-2"/>
    <property type="match status" value="1"/>
</dbReference>
<feature type="compositionally biased region" description="Basic and acidic residues" evidence="9">
    <location>
        <begin position="244"/>
        <end position="292"/>
    </location>
</feature>
<feature type="region of interest" description="Disordered" evidence="9">
    <location>
        <begin position="366"/>
        <end position="394"/>
    </location>
</feature>
<evidence type="ECO:0000313" key="12">
    <source>
        <dbReference type="Proteomes" id="UP000285159"/>
    </source>
</evidence>
<dbReference type="PANTHER" id="PTHR43381">
    <property type="entry name" value="TRANSLATION INITIATION FACTOR IF-2-RELATED"/>
    <property type="match status" value="1"/>
</dbReference>
<dbReference type="Gene3D" id="3.40.50.300">
    <property type="entry name" value="P-loop containing nucleotide triphosphate hydrolases"/>
    <property type="match status" value="1"/>
</dbReference>
<dbReference type="PROSITE" id="PS51722">
    <property type="entry name" value="G_TR_2"/>
    <property type="match status" value="1"/>
</dbReference>
<dbReference type="EMBL" id="QRWP01000004">
    <property type="protein sequence ID" value="RGT34031.1"/>
    <property type="molecule type" value="Genomic_DNA"/>
</dbReference>
<dbReference type="GO" id="GO:0003743">
    <property type="term" value="F:translation initiation factor activity"/>
    <property type="evidence" value="ECO:0007669"/>
    <property type="project" value="UniProtKB-UniRule"/>
</dbReference>
<dbReference type="Gene3D" id="3.40.50.10050">
    <property type="entry name" value="Translation initiation factor IF- 2, domain 3"/>
    <property type="match status" value="1"/>
</dbReference>
<feature type="compositionally biased region" description="Basic residues" evidence="9">
    <location>
        <begin position="369"/>
        <end position="380"/>
    </location>
</feature>
<dbReference type="CDD" id="cd01887">
    <property type="entry name" value="IF2_eIF5B"/>
    <property type="match status" value="1"/>
</dbReference>
<dbReference type="RefSeq" id="WP_118467491.1">
    <property type="nucleotide sequence ID" value="NZ_CABIZW010000003.1"/>
</dbReference>
<dbReference type="SUPFAM" id="SSF52156">
    <property type="entry name" value="Initiation factor IF2/eIF5b, domain 3"/>
    <property type="match status" value="1"/>
</dbReference>
<feature type="compositionally biased region" description="Basic and acidic residues" evidence="9">
    <location>
        <begin position="124"/>
        <end position="145"/>
    </location>
</feature>
<gene>
    <name evidence="7" type="primary">infB</name>
    <name evidence="11" type="ORF">DWX38_06615</name>
</gene>
<dbReference type="SUPFAM" id="SSF50447">
    <property type="entry name" value="Translation proteins"/>
    <property type="match status" value="2"/>
</dbReference>
<comment type="subcellular location">
    <subcellularLocation>
        <location evidence="7">Cytoplasm</location>
    </subcellularLocation>
</comment>
<proteinExistence type="inferred from homology"/>
<comment type="function">
    <text evidence="7 8">One of the essential components for the initiation of protein synthesis. Protects formylmethionyl-tRNA from spontaneous hydrolysis and promotes its binding to the 30S ribosomal subunits. Also involved in the hydrolysis of GTP during the formation of the 70S ribosomal complex.</text>
</comment>
<evidence type="ECO:0000313" key="11">
    <source>
        <dbReference type="EMBL" id="RGT34031.1"/>
    </source>
</evidence>
<evidence type="ECO:0000256" key="8">
    <source>
        <dbReference type="RuleBase" id="RU000644"/>
    </source>
</evidence>
<evidence type="ECO:0000256" key="6">
    <source>
        <dbReference type="ARBA" id="ARBA00023134"/>
    </source>
</evidence>
<feature type="compositionally biased region" description="Low complexity" evidence="9">
    <location>
        <begin position="182"/>
        <end position="202"/>
    </location>
</feature>
<dbReference type="NCBIfam" id="TIGR00487">
    <property type="entry name" value="IF-2"/>
    <property type="match status" value="1"/>
</dbReference>
<evidence type="ECO:0000256" key="4">
    <source>
        <dbReference type="ARBA" id="ARBA00022741"/>
    </source>
</evidence>
<dbReference type="InterPro" id="IPR000178">
    <property type="entry name" value="TF_IF2_bacterial-like"/>
</dbReference>
<evidence type="ECO:0000256" key="5">
    <source>
        <dbReference type="ARBA" id="ARBA00022917"/>
    </source>
</evidence>
<dbReference type="GO" id="GO:0003924">
    <property type="term" value="F:GTPase activity"/>
    <property type="evidence" value="ECO:0007669"/>
    <property type="project" value="UniProtKB-UniRule"/>
</dbReference>
<feature type="compositionally biased region" description="Pro residues" evidence="9">
    <location>
        <begin position="155"/>
        <end position="168"/>
    </location>
</feature>
<protein>
    <recommendedName>
        <fullName evidence="2 7">Translation initiation factor IF-2</fullName>
    </recommendedName>
</protein>
<dbReference type="FunFam" id="3.40.50.10050:FF:000001">
    <property type="entry name" value="Translation initiation factor IF-2"/>
    <property type="match status" value="1"/>
</dbReference>
<feature type="domain" description="Tr-type G" evidence="10">
    <location>
        <begin position="482"/>
        <end position="652"/>
    </location>
</feature>
<dbReference type="InterPro" id="IPR053905">
    <property type="entry name" value="EF-G-like_DII"/>
</dbReference>
<dbReference type="NCBIfam" id="TIGR00231">
    <property type="entry name" value="small_GTP"/>
    <property type="match status" value="1"/>
</dbReference>
<evidence type="ECO:0000256" key="3">
    <source>
        <dbReference type="ARBA" id="ARBA00022540"/>
    </source>
</evidence>
<sequence>MTIRLNKVTRDLNVGITTVVEFLQKKGYAIEANPNTKITDEQYDLLVKEFSTDKDLKLKTERFIQERQSKDRNKASVSIDGYDKETQEKPKAEEVVKAVVPEDARPKFKPVGKIDLDKLNRKHTVEKEKEAEPEKPVIEEVKAEEPVSVVEAPKPEPVPEPQPEPIPAPVVESAPVVEEPVSVAVEPAPASDEEPAPAATEEAVSEDKEEIFKIHQPEFVSKINVIGQIDLAALNQSTRPKKKSKEEKRKEREEKEKQRQDQKKLMKEAIIKEIRRDDNKTKDLKDSTDANGKKKRVRINKEKVDINNASNFQRGGNDRLKGGSQQGGNNQQAGKNKSKDRFKKPVIKQEVSEEDVAKQVKETLARLTSKGKNKGAKYRKEKRDLASNRMQELEDQEMAESKVLKLTEFVTANELASMMDVSVTQVIATCMSIGMMVSINQRLDAETINLVAEEFGFKTEYVSAEVAQAIVEEEDAEEDLEHRAPIVTVMGHVDHGKTSLLDYIRKANVIAGEAGGITQHIGAYHVTLEDGRKITFLDTPGHEAFTAMRARGAKATDIAIIIVAADDNVMPQTKEAINHAMAAGVPIVFAINKIDKPTANPDKIKEELAAMNFLVEEWGGKYQSQDISAKKGLGVSDLMEKVLLEAEMLDLKANPNRRATGSIIESSLDKGRGYVATVLVSNGTLKMGDIVLAGTSYGKVKAMFNERNQRLKEAGPSEPALILGLNGAPAAGDTFHVIETEQEAREIANKREQLQREQGLRTQKMLTLDEVGRRLALGDFHELNIIVKGDVDGSVEALSDSLIKLSTEQVQVNVIHKGVGAISESDVSLAAASDAIIVGFQVRPSGAAAKLAEQEGVDIRKYSVIYDAIEEVKAAMEGMLAPTLKEQVTATIEVREVFNITKVGLVAGAMVKTGKVKRSDKARLIRDGIVIFTGNINALKRFKDDVKEVGTNFECGISLTNCNDIKVGDIIESYEEVEVKQTL</sequence>
<feature type="binding site" evidence="7">
    <location>
        <begin position="538"/>
        <end position="542"/>
    </location>
    <ligand>
        <name>GTP</name>
        <dbReference type="ChEBI" id="CHEBI:37565"/>
    </ligand>
</feature>
<dbReference type="CDD" id="cd03692">
    <property type="entry name" value="mtIF2_IVc"/>
    <property type="match status" value="1"/>
</dbReference>
<dbReference type="AlphaFoldDB" id="A0A412N5Z7"/>
<dbReference type="FunFam" id="3.40.50.300:FF:000019">
    <property type="entry name" value="Translation initiation factor IF-2"/>
    <property type="match status" value="1"/>
</dbReference>
<feature type="region of interest" description="Disordered" evidence="9">
    <location>
        <begin position="233"/>
        <end position="351"/>
    </location>
</feature>
<dbReference type="Pfam" id="PF00009">
    <property type="entry name" value="GTP_EFTU"/>
    <property type="match status" value="1"/>
</dbReference>
<dbReference type="Pfam" id="PF04760">
    <property type="entry name" value="IF2_N"/>
    <property type="match status" value="1"/>
</dbReference>
<dbReference type="InterPro" id="IPR000795">
    <property type="entry name" value="T_Tr_GTP-bd_dom"/>
</dbReference>
<organism evidence="11 12">
    <name type="scientific">Bacteroides clarus</name>
    <dbReference type="NCBI Taxonomy" id="626929"/>
    <lineage>
        <taxon>Bacteria</taxon>
        <taxon>Pseudomonadati</taxon>
        <taxon>Bacteroidota</taxon>
        <taxon>Bacteroidia</taxon>
        <taxon>Bacteroidales</taxon>
        <taxon>Bacteroidaceae</taxon>
        <taxon>Bacteroides</taxon>
    </lineage>
</organism>
<evidence type="ECO:0000256" key="7">
    <source>
        <dbReference type="HAMAP-Rule" id="MF_00100"/>
    </source>
</evidence>
<comment type="similarity">
    <text evidence="1 7 8">Belongs to the TRAFAC class translation factor GTPase superfamily. Classic translation factor GTPase family. IF-2 subfamily.</text>
</comment>
<dbReference type="CDD" id="cd03702">
    <property type="entry name" value="IF2_mtIF2_II"/>
    <property type="match status" value="1"/>
</dbReference>
<dbReference type="Pfam" id="PF22042">
    <property type="entry name" value="EF-G_D2"/>
    <property type="match status" value="1"/>
</dbReference>
<evidence type="ECO:0000256" key="2">
    <source>
        <dbReference type="ARBA" id="ARBA00020675"/>
    </source>
</evidence>
<dbReference type="GO" id="GO:0005525">
    <property type="term" value="F:GTP binding"/>
    <property type="evidence" value="ECO:0007669"/>
    <property type="project" value="UniProtKB-KW"/>
</dbReference>
<dbReference type="InterPro" id="IPR005225">
    <property type="entry name" value="Small_GTP-bd"/>
</dbReference>
<comment type="caution">
    <text evidence="7">Lacks conserved residue(s) required for the propagation of feature annotation.</text>
</comment>
<dbReference type="PANTHER" id="PTHR43381:SF5">
    <property type="entry name" value="TR-TYPE G DOMAIN-CONTAINING PROTEIN"/>
    <property type="match status" value="1"/>
</dbReference>
<dbReference type="InterPro" id="IPR006847">
    <property type="entry name" value="IF2_N"/>
</dbReference>
<dbReference type="InterPro" id="IPR044145">
    <property type="entry name" value="IF2_II"/>
</dbReference>
<dbReference type="InterPro" id="IPR015760">
    <property type="entry name" value="TIF_IF2"/>
</dbReference>
<feature type="compositionally biased region" description="Basic and acidic residues" evidence="9">
    <location>
        <begin position="81"/>
        <end position="90"/>
    </location>
</feature>
<comment type="caution">
    <text evidence="11">The sequence shown here is derived from an EMBL/GenBank/DDBJ whole genome shotgun (WGS) entry which is preliminary data.</text>
</comment>
<keyword evidence="6 7" id="KW-0342">GTP-binding</keyword>
<feature type="binding site" evidence="7">
    <location>
        <begin position="592"/>
        <end position="595"/>
    </location>
    <ligand>
        <name>GTP</name>
        <dbReference type="ChEBI" id="CHEBI:37565"/>
    </ligand>
</feature>
<dbReference type="Proteomes" id="UP000285159">
    <property type="component" value="Unassembled WGS sequence"/>
</dbReference>
<dbReference type="InterPro" id="IPR009000">
    <property type="entry name" value="Transl_B-barrel_sf"/>
</dbReference>
<dbReference type="FunFam" id="2.40.30.10:FF:000007">
    <property type="entry name" value="Translation initiation factor IF-2"/>
    <property type="match status" value="1"/>
</dbReference>